<dbReference type="PANTHER" id="PTHR22835">
    <property type="entry name" value="ZINC FINGER FYVE DOMAIN CONTAINING PROTEIN"/>
    <property type="match status" value="1"/>
</dbReference>
<dbReference type="PANTHER" id="PTHR22835:SF659">
    <property type="entry name" value="GDSL LIPASE_ACYLHYDROLASE, PUTATIVE (AFU_ORTHOLOGUE AFUA_2G00510)-RELATED"/>
    <property type="match status" value="1"/>
</dbReference>
<protein>
    <recommendedName>
        <fullName evidence="6">Carbohydrate esterase family 16 protein</fullName>
    </recommendedName>
</protein>
<dbReference type="InterPro" id="IPR036514">
    <property type="entry name" value="SGNH_hydro_sf"/>
</dbReference>
<evidence type="ECO:0000256" key="3">
    <source>
        <dbReference type="SAM" id="SignalP"/>
    </source>
</evidence>
<gene>
    <name evidence="4" type="ORF">M427DRAFT_130226</name>
</gene>
<dbReference type="EMBL" id="KQ965731">
    <property type="protein sequence ID" value="KXS22576.1"/>
    <property type="molecule type" value="Genomic_DNA"/>
</dbReference>
<keyword evidence="5" id="KW-1185">Reference proteome</keyword>
<dbReference type="CDD" id="cd01846">
    <property type="entry name" value="fatty_acyltransferase_like"/>
    <property type="match status" value="1"/>
</dbReference>
<accession>A0A139B0Q0</accession>
<evidence type="ECO:0000313" key="4">
    <source>
        <dbReference type="EMBL" id="KXS22576.1"/>
    </source>
</evidence>
<feature type="region of interest" description="Disordered" evidence="2">
    <location>
        <begin position="360"/>
        <end position="386"/>
    </location>
</feature>
<evidence type="ECO:0000256" key="1">
    <source>
        <dbReference type="ARBA" id="ARBA00008668"/>
    </source>
</evidence>
<evidence type="ECO:0000256" key="2">
    <source>
        <dbReference type="SAM" id="MobiDB-lite"/>
    </source>
</evidence>
<dbReference type="OMA" id="IEYMANM"/>
<dbReference type="Gene3D" id="3.40.50.1110">
    <property type="entry name" value="SGNH hydrolase"/>
    <property type="match status" value="1"/>
</dbReference>
<evidence type="ECO:0008006" key="6">
    <source>
        <dbReference type="Google" id="ProtNLM"/>
    </source>
</evidence>
<proteinExistence type="inferred from homology"/>
<keyword evidence="3" id="KW-0732">Signal</keyword>
<reference evidence="4 5" key="1">
    <citation type="journal article" date="2015" name="Genome Biol. Evol.">
        <title>Phylogenomic analyses indicate that early fungi evolved digesting cell walls of algal ancestors of land plants.</title>
        <authorList>
            <person name="Chang Y."/>
            <person name="Wang S."/>
            <person name="Sekimoto S."/>
            <person name="Aerts A.L."/>
            <person name="Choi C."/>
            <person name="Clum A."/>
            <person name="LaButti K.M."/>
            <person name="Lindquist E.A."/>
            <person name="Yee Ngan C."/>
            <person name="Ohm R.A."/>
            <person name="Salamov A.A."/>
            <person name="Grigoriev I.V."/>
            <person name="Spatafora J.W."/>
            <person name="Berbee M.L."/>
        </authorList>
    </citation>
    <scope>NUCLEOTIDE SEQUENCE [LARGE SCALE GENOMIC DNA]</scope>
    <source>
        <strain evidence="4 5">JEL478</strain>
    </source>
</reference>
<dbReference type="Proteomes" id="UP000070544">
    <property type="component" value="Unassembled WGS sequence"/>
</dbReference>
<dbReference type="AlphaFoldDB" id="A0A139B0Q0"/>
<sequence length="418" mass="43398">MPSPPRTRCAGARLSTFLISALLLPLLALPSPSLGSRLDARQVVLNPKGTVRSLTIDSVAIDSIAAFGDSVTDSGNYYAASSKKFPVAPYFTGRFSNGPVYIEYMANMTGAHLVNFAYAGATTGPDSTAAVQNLPGAASIVVTELGLAGQVERYISSPNTIQNPGTIHLINIGLFDYLNYLSNVASGSGGAPDTDRITTNVVANITAAVTRLTTQGANTIVVLGLPDLSTLPFVNVVQKSSAAVGTLFTSSLSDIATKHNAKIQTSLSNYAKTVTPSSSTSGYRLKFVNMNSDPTVAAARSKFSTTAACLTSSKTDAVDLTGPYTACTDPDSRWYWDFLHPTTQAHSALADAILTQLNPAGPSTGSSTASGPASSSPASSTTKTGAADSRKTWNYGLWMGAGAGLWAAVQLLVSRYVS</sequence>
<dbReference type="SUPFAM" id="SSF52266">
    <property type="entry name" value="SGNH hydrolase"/>
    <property type="match status" value="1"/>
</dbReference>
<dbReference type="GO" id="GO:0016788">
    <property type="term" value="F:hydrolase activity, acting on ester bonds"/>
    <property type="evidence" value="ECO:0007669"/>
    <property type="project" value="InterPro"/>
</dbReference>
<dbReference type="Pfam" id="PF00657">
    <property type="entry name" value="Lipase_GDSL"/>
    <property type="match status" value="1"/>
</dbReference>
<dbReference type="InterPro" id="IPR001087">
    <property type="entry name" value="GDSL"/>
</dbReference>
<name>A0A139B0Q0_GONPJ</name>
<dbReference type="OrthoDB" id="1600564at2759"/>
<feature type="chain" id="PRO_5007296547" description="Carbohydrate esterase family 16 protein" evidence="3">
    <location>
        <begin position="36"/>
        <end position="418"/>
    </location>
</feature>
<organism evidence="4 5">
    <name type="scientific">Gonapodya prolifera (strain JEL478)</name>
    <name type="common">Monoblepharis prolifera</name>
    <dbReference type="NCBI Taxonomy" id="1344416"/>
    <lineage>
        <taxon>Eukaryota</taxon>
        <taxon>Fungi</taxon>
        <taxon>Fungi incertae sedis</taxon>
        <taxon>Chytridiomycota</taxon>
        <taxon>Chytridiomycota incertae sedis</taxon>
        <taxon>Monoblepharidomycetes</taxon>
        <taxon>Monoblepharidales</taxon>
        <taxon>Gonapodyaceae</taxon>
        <taxon>Gonapodya</taxon>
    </lineage>
</organism>
<evidence type="ECO:0000313" key="5">
    <source>
        <dbReference type="Proteomes" id="UP000070544"/>
    </source>
</evidence>
<feature type="signal peptide" evidence="3">
    <location>
        <begin position="1"/>
        <end position="35"/>
    </location>
</feature>
<comment type="similarity">
    <text evidence="1">Belongs to the 'GDSL' lipolytic enzyme family.</text>
</comment>